<keyword evidence="3" id="KW-1185">Reference proteome</keyword>
<protein>
    <submittedName>
        <fullName evidence="2">Uncharacterized protein</fullName>
    </submittedName>
</protein>
<evidence type="ECO:0000256" key="1">
    <source>
        <dbReference type="SAM" id="Phobius"/>
    </source>
</evidence>
<comment type="caution">
    <text evidence="2">The sequence shown here is derived from an EMBL/GenBank/DDBJ whole genome shotgun (WGS) entry which is preliminary data.</text>
</comment>
<keyword evidence="1" id="KW-0812">Transmembrane</keyword>
<dbReference type="Proteomes" id="UP001596242">
    <property type="component" value="Unassembled WGS sequence"/>
</dbReference>
<evidence type="ECO:0000313" key="3">
    <source>
        <dbReference type="Proteomes" id="UP001596242"/>
    </source>
</evidence>
<sequence length="45" mass="5046">MGLADRVYRFVARRMPMIGTSVAFRAMGWIWILVGGAHLLLDLPS</sequence>
<keyword evidence="1" id="KW-0472">Membrane</keyword>
<feature type="transmembrane region" description="Helical" evidence="1">
    <location>
        <begin position="22"/>
        <end position="41"/>
    </location>
</feature>
<dbReference type="RefSeq" id="WP_386395327.1">
    <property type="nucleotide sequence ID" value="NZ_JBHSPT010000022.1"/>
</dbReference>
<keyword evidence="1" id="KW-1133">Transmembrane helix</keyword>
<dbReference type="EMBL" id="JBHSPT010000022">
    <property type="protein sequence ID" value="MFC6055722.1"/>
    <property type="molecule type" value="Genomic_DNA"/>
</dbReference>
<organism evidence="2 3">
    <name type="scientific">Streptomyces pratens</name>
    <dbReference type="NCBI Taxonomy" id="887456"/>
    <lineage>
        <taxon>Bacteria</taxon>
        <taxon>Bacillati</taxon>
        <taxon>Actinomycetota</taxon>
        <taxon>Actinomycetes</taxon>
        <taxon>Kitasatosporales</taxon>
        <taxon>Streptomycetaceae</taxon>
        <taxon>Streptomyces</taxon>
    </lineage>
</organism>
<name>A0ABW1LY04_9ACTN</name>
<gene>
    <name evidence="2" type="ORF">ACFP50_09710</name>
</gene>
<reference evidence="3" key="1">
    <citation type="journal article" date="2019" name="Int. J. Syst. Evol. Microbiol.">
        <title>The Global Catalogue of Microorganisms (GCM) 10K type strain sequencing project: providing services to taxonomists for standard genome sequencing and annotation.</title>
        <authorList>
            <consortium name="The Broad Institute Genomics Platform"/>
            <consortium name="The Broad Institute Genome Sequencing Center for Infectious Disease"/>
            <person name="Wu L."/>
            <person name="Ma J."/>
        </authorList>
    </citation>
    <scope>NUCLEOTIDE SEQUENCE [LARGE SCALE GENOMIC DNA]</scope>
    <source>
        <strain evidence="3">JCM 12763</strain>
    </source>
</reference>
<proteinExistence type="predicted"/>
<evidence type="ECO:0000313" key="2">
    <source>
        <dbReference type="EMBL" id="MFC6055722.1"/>
    </source>
</evidence>
<accession>A0ABW1LY04</accession>